<feature type="transmembrane region" description="Helical" evidence="6">
    <location>
        <begin position="36"/>
        <end position="53"/>
    </location>
</feature>
<evidence type="ECO:0000313" key="8">
    <source>
        <dbReference type="EMBL" id="ETN39239.1"/>
    </source>
</evidence>
<reference evidence="8 9" key="1">
    <citation type="submission" date="2013-03" db="EMBL/GenBank/DDBJ databases">
        <title>The Genome Sequence of Phialophora europaea CBS 101466.</title>
        <authorList>
            <consortium name="The Broad Institute Genomics Platform"/>
            <person name="Cuomo C."/>
            <person name="de Hoog S."/>
            <person name="Gorbushina A."/>
            <person name="Walker B."/>
            <person name="Young S.K."/>
            <person name="Zeng Q."/>
            <person name="Gargeya S."/>
            <person name="Fitzgerald M."/>
            <person name="Haas B."/>
            <person name="Abouelleil A."/>
            <person name="Allen A.W."/>
            <person name="Alvarado L."/>
            <person name="Arachchi H.M."/>
            <person name="Berlin A.M."/>
            <person name="Chapman S.B."/>
            <person name="Gainer-Dewar J."/>
            <person name="Goldberg J."/>
            <person name="Griggs A."/>
            <person name="Gujja S."/>
            <person name="Hansen M."/>
            <person name="Howarth C."/>
            <person name="Imamovic A."/>
            <person name="Ireland A."/>
            <person name="Larimer J."/>
            <person name="McCowan C."/>
            <person name="Murphy C."/>
            <person name="Pearson M."/>
            <person name="Poon T.W."/>
            <person name="Priest M."/>
            <person name="Roberts A."/>
            <person name="Saif S."/>
            <person name="Shea T."/>
            <person name="Sisk P."/>
            <person name="Sykes S."/>
            <person name="Wortman J."/>
            <person name="Nusbaum C."/>
            <person name="Birren B."/>
        </authorList>
    </citation>
    <scope>NUCLEOTIDE SEQUENCE [LARGE SCALE GENOMIC DNA]</scope>
    <source>
        <strain evidence="8 9">CBS 101466</strain>
    </source>
</reference>
<keyword evidence="9" id="KW-1185">Reference proteome</keyword>
<dbReference type="Pfam" id="PF00324">
    <property type="entry name" value="AA_permease"/>
    <property type="match status" value="1"/>
</dbReference>
<dbReference type="OrthoDB" id="3900342at2759"/>
<organism evidence="8 9">
    <name type="scientific">Cyphellophora europaea (strain CBS 101466)</name>
    <name type="common">Phialophora europaea</name>
    <dbReference type="NCBI Taxonomy" id="1220924"/>
    <lineage>
        <taxon>Eukaryota</taxon>
        <taxon>Fungi</taxon>
        <taxon>Dikarya</taxon>
        <taxon>Ascomycota</taxon>
        <taxon>Pezizomycotina</taxon>
        <taxon>Eurotiomycetes</taxon>
        <taxon>Chaetothyriomycetidae</taxon>
        <taxon>Chaetothyriales</taxon>
        <taxon>Cyphellophoraceae</taxon>
        <taxon>Cyphellophora</taxon>
    </lineage>
</organism>
<evidence type="ECO:0000256" key="1">
    <source>
        <dbReference type="ARBA" id="ARBA00004141"/>
    </source>
</evidence>
<dbReference type="RefSeq" id="XP_008718024.1">
    <property type="nucleotide sequence ID" value="XM_008719802.1"/>
</dbReference>
<dbReference type="HOGENOM" id="CLU_2084759_0_0_1"/>
<evidence type="ECO:0000256" key="2">
    <source>
        <dbReference type="ARBA" id="ARBA00022448"/>
    </source>
</evidence>
<dbReference type="eggNOG" id="KOG1286">
    <property type="taxonomic scope" value="Eukaryota"/>
</dbReference>
<dbReference type="Proteomes" id="UP000030752">
    <property type="component" value="Unassembled WGS sequence"/>
</dbReference>
<dbReference type="EMBL" id="KB822721">
    <property type="protein sequence ID" value="ETN39239.1"/>
    <property type="molecule type" value="Genomic_DNA"/>
</dbReference>
<dbReference type="PANTHER" id="PTHR43495">
    <property type="entry name" value="GABA PERMEASE"/>
    <property type="match status" value="1"/>
</dbReference>
<gene>
    <name evidence="8" type="ORF">HMPREF1541_05462</name>
</gene>
<dbReference type="STRING" id="1220924.W2RU43"/>
<evidence type="ECO:0000259" key="7">
    <source>
        <dbReference type="Pfam" id="PF00324"/>
    </source>
</evidence>
<name>W2RU43_CYPE1</name>
<evidence type="ECO:0000256" key="3">
    <source>
        <dbReference type="ARBA" id="ARBA00022692"/>
    </source>
</evidence>
<sequence length="117" mass="12662">MPPIGQRAYPKRQLGKWQIFVGVSLFETHRLAVNRPQFIALGGIIGVGFFRGSSKSLATCGPIGALIAVLVVGVVAISVMECISELVILWPIPNAMVEYVKAFVDEDLGTAIGVMYW</sequence>
<evidence type="ECO:0000256" key="5">
    <source>
        <dbReference type="ARBA" id="ARBA00023136"/>
    </source>
</evidence>
<dbReference type="GeneID" id="19972801"/>
<protein>
    <recommendedName>
        <fullName evidence="7">Amino acid permease/ SLC12A domain-containing protein</fullName>
    </recommendedName>
</protein>
<dbReference type="PANTHER" id="PTHR43495:SF5">
    <property type="entry name" value="GAMMA-AMINOBUTYRIC ACID PERMEASE"/>
    <property type="match status" value="1"/>
</dbReference>
<dbReference type="GO" id="GO:0055085">
    <property type="term" value="P:transmembrane transport"/>
    <property type="evidence" value="ECO:0007669"/>
    <property type="project" value="InterPro"/>
</dbReference>
<keyword evidence="5 6" id="KW-0472">Membrane</keyword>
<keyword evidence="4 6" id="KW-1133">Transmembrane helix</keyword>
<dbReference type="Gene3D" id="1.20.1740.10">
    <property type="entry name" value="Amino acid/polyamine transporter I"/>
    <property type="match status" value="1"/>
</dbReference>
<dbReference type="AlphaFoldDB" id="W2RU43"/>
<feature type="domain" description="Amino acid permease/ SLC12A" evidence="7">
    <location>
        <begin position="37"/>
        <end position="117"/>
    </location>
</feature>
<dbReference type="InParanoid" id="W2RU43"/>
<evidence type="ECO:0000313" key="9">
    <source>
        <dbReference type="Proteomes" id="UP000030752"/>
    </source>
</evidence>
<dbReference type="VEuPathDB" id="FungiDB:HMPREF1541_05462"/>
<dbReference type="InterPro" id="IPR004841">
    <property type="entry name" value="AA-permease/SLC12A_dom"/>
</dbReference>
<comment type="subcellular location">
    <subcellularLocation>
        <location evidence="1">Membrane</location>
        <topology evidence="1">Multi-pass membrane protein</topology>
    </subcellularLocation>
</comment>
<evidence type="ECO:0000256" key="6">
    <source>
        <dbReference type="SAM" id="Phobius"/>
    </source>
</evidence>
<dbReference type="GO" id="GO:0016020">
    <property type="term" value="C:membrane"/>
    <property type="evidence" value="ECO:0007669"/>
    <property type="project" value="UniProtKB-SubCell"/>
</dbReference>
<feature type="transmembrane region" description="Helical" evidence="6">
    <location>
        <begin position="65"/>
        <end position="92"/>
    </location>
</feature>
<evidence type="ECO:0000256" key="4">
    <source>
        <dbReference type="ARBA" id="ARBA00022989"/>
    </source>
</evidence>
<keyword evidence="2" id="KW-0813">Transport</keyword>
<keyword evidence="3 6" id="KW-0812">Transmembrane</keyword>
<proteinExistence type="predicted"/>
<accession>W2RU43</accession>